<feature type="compositionally biased region" description="Low complexity" evidence="1">
    <location>
        <begin position="177"/>
        <end position="189"/>
    </location>
</feature>
<dbReference type="AlphaFoldDB" id="A0A4Q1SJV1"/>
<dbReference type="EMBL" id="SDMK01000001">
    <property type="protein sequence ID" value="RXS97715.1"/>
    <property type="molecule type" value="Genomic_DNA"/>
</dbReference>
<dbReference type="OrthoDB" id="97893at2"/>
<organism evidence="3 4">
    <name type="scientific">Silvibacterium dinghuense</name>
    <dbReference type="NCBI Taxonomy" id="1560006"/>
    <lineage>
        <taxon>Bacteria</taxon>
        <taxon>Pseudomonadati</taxon>
        <taxon>Acidobacteriota</taxon>
        <taxon>Terriglobia</taxon>
        <taxon>Terriglobales</taxon>
        <taxon>Acidobacteriaceae</taxon>
        <taxon>Silvibacterium</taxon>
    </lineage>
</organism>
<accession>A0A4Q1SJV1</accession>
<reference evidence="3 4" key="1">
    <citation type="journal article" date="2016" name="Int. J. Syst. Evol. Microbiol.">
        <title>Acidipila dinghuensis sp. nov., an acidobacterium isolated from forest soil.</title>
        <authorList>
            <person name="Jiang Y.W."/>
            <person name="Wang J."/>
            <person name="Chen M.H."/>
            <person name="Lv Y.Y."/>
            <person name="Qiu L.H."/>
        </authorList>
    </citation>
    <scope>NUCLEOTIDE SEQUENCE [LARGE SCALE GENOMIC DNA]</scope>
    <source>
        <strain evidence="3 4">DHOF10</strain>
    </source>
</reference>
<proteinExistence type="predicted"/>
<gene>
    <name evidence="3" type="ORF">ESZ00_07545</name>
</gene>
<dbReference type="GO" id="GO:0030246">
    <property type="term" value="F:carbohydrate binding"/>
    <property type="evidence" value="ECO:0007669"/>
    <property type="project" value="InterPro"/>
</dbReference>
<evidence type="ECO:0000313" key="3">
    <source>
        <dbReference type="EMBL" id="RXS97715.1"/>
    </source>
</evidence>
<protein>
    <submittedName>
        <fullName evidence="3">TonB-dependent receptor</fullName>
    </submittedName>
</protein>
<feature type="region of interest" description="Disordered" evidence="1">
    <location>
        <begin position="164"/>
        <end position="195"/>
    </location>
</feature>
<dbReference type="Pfam" id="PF25183">
    <property type="entry name" value="OMP_b-brl_4"/>
    <property type="match status" value="1"/>
</dbReference>
<comment type="caution">
    <text evidence="3">The sequence shown here is derived from an EMBL/GenBank/DDBJ whole genome shotgun (WGS) entry which is preliminary data.</text>
</comment>
<dbReference type="SUPFAM" id="SSF49452">
    <property type="entry name" value="Starch-binding domain-like"/>
    <property type="match status" value="1"/>
</dbReference>
<evidence type="ECO:0000259" key="2">
    <source>
        <dbReference type="Pfam" id="PF25183"/>
    </source>
</evidence>
<dbReference type="Gene3D" id="2.60.40.1120">
    <property type="entry name" value="Carboxypeptidase-like, regulatory domain"/>
    <property type="match status" value="1"/>
</dbReference>
<evidence type="ECO:0000256" key="1">
    <source>
        <dbReference type="SAM" id="MobiDB-lite"/>
    </source>
</evidence>
<name>A0A4Q1SJV1_9BACT</name>
<dbReference type="Proteomes" id="UP000290253">
    <property type="component" value="Unassembled WGS sequence"/>
</dbReference>
<keyword evidence="4" id="KW-1185">Reference proteome</keyword>
<dbReference type="SUPFAM" id="SSF56935">
    <property type="entry name" value="Porins"/>
    <property type="match status" value="1"/>
</dbReference>
<keyword evidence="3" id="KW-0675">Receptor</keyword>
<dbReference type="InterPro" id="IPR057601">
    <property type="entry name" value="Oar-like_b-barrel"/>
</dbReference>
<dbReference type="Pfam" id="PF13620">
    <property type="entry name" value="CarboxypepD_reg"/>
    <property type="match status" value="1"/>
</dbReference>
<feature type="domain" description="TonB-dependent transporter Oar-like beta-barrel" evidence="2">
    <location>
        <begin position="229"/>
        <end position="1121"/>
    </location>
</feature>
<dbReference type="InterPro" id="IPR013784">
    <property type="entry name" value="Carb-bd-like_fold"/>
</dbReference>
<evidence type="ECO:0000313" key="4">
    <source>
        <dbReference type="Proteomes" id="UP000290253"/>
    </source>
</evidence>
<sequence length="1130" mass="122618">MPLASFAQVTKGSISGTVVDASGASIGEAALKATNTQTGVVFQATTEKSGTFHFSLLPPGTYKIEIISAGFDTRKVDGVVVTTSQDTGLGAVTLGVAGAQSTVEVSGSTTPLIETTQAQVTNDFSAQTIASFANVNENQGLDNLALLVPGVNASRDLDYGDTNGAAIASNGSRGRNNDQQIDGQNNNDNSVTGPALQVGDAEFASEYQIITNNFGPEYGRNGGSVINVVTKSGTNNIHGSIYGNWTNNDLETLTPYQKNFDDITENPRSNTEFAGFTIGFPILKDRVFFFNGFDQQLWHESEIYTSGGITPTQTGLTEAAACGAVNANALSALNTYGPFSFTTGNPKVVGTPIESTINGNSSCPIEYGYVQRSVPERSHLFNWLPRVDYSNGRDTIVARYILSRNSFFDIGDNGAGGWFYNEPSLSQAVKLGWTRAITQHIVNELSVGFDRENTQFGGSSNNSDPSTANLLQGVTHVYVGNTAGNSSLAYGPATNLPQGRIVNTWQLQDNFNYQLGNHHLKAGVNWTYQRSPNTFLPYVNGEFYFSNWSNYMTSTPYQINIADGKTTLDFREYDTFLYAGDDWQIKPNLTLNLGLTWSTYGQPGNLFNKLDTESQESSDPLWDPSLPLSVTTATKLPADNHMFGPSIGFAWTPGFLGTTHKTVLRGGYRLSYDPPFYNIYLNTADSAPQVLSQSLTEASEVDSVLPADPTGANVRSALSSYLTKGVADPRDYTQINESKNFRADYVSAWSFGVQRELSHNLVAEVRYVGNHGGDLFQTINANPYLEGLAEAFPSAIPSNVTWSTTNGREDGSSYIIRQRTNTGYSDYHALQSELRANDLFHQLMFSAAWTWSKTTDNSSEIFSSGEGGNTSAIAQNPLNYKSGEHGLSGLDFPQNLTLNFVENIPFFKEQHGLEGHVLGGWGLSGNYFIASGQTYTPIQYGFDDYGSHSGVSDYTFNGSYGAGPDNLRPFLGSRKANVQQVGAYAGDVCAYYGGASCNASATTLISWNNANKTDDASVQTVSKSDVRYIMNSTYAQKAFNSPWGNVARNDARDFWTNTANLTVTKNFKLNEKMNALVRANFSNVFNHPNYSSVDPYLDDAGLYASYTGFGNPKVTTSNPRQATFSAKISW</sequence>